<dbReference type="PANTHER" id="PTHR36116">
    <property type="entry name" value="UPF0060 MEMBRANE PROTEIN YNFA"/>
    <property type="match status" value="1"/>
</dbReference>
<protein>
    <submittedName>
        <fullName evidence="6">Uncharacterized protein</fullName>
    </submittedName>
</protein>
<dbReference type="NCBIfam" id="NF002586">
    <property type="entry name" value="PRK02237.1"/>
    <property type="match status" value="1"/>
</dbReference>
<evidence type="ECO:0000256" key="1">
    <source>
        <dbReference type="ARBA" id="ARBA00022475"/>
    </source>
</evidence>
<sequence>MEIAKSLFYFIVAGFFEIGGGYLVWLALKEDKGPWYLVAGAVVLFLYGIIPTLQEASFGRVYAAYGGIFIVLSILWGWQVDKVVPDMADLVGGAIALVGVLIIMYYPR</sequence>
<evidence type="ECO:0000256" key="4">
    <source>
        <dbReference type="ARBA" id="ARBA00023136"/>
    </source>
</evidence>
<dbReference type="HAMAP" id="MF_00010">
    <property type="entry name" value="UPF0060"/>
    <property type="match status" value="1"/>
</dbReference>
<organism evidence="6">
    <name type="scientific">Veillonella ratti</name>
    <dbReference type="NCBI Taxonomy" id="103892"/>
    <lineage>
        <taxon>Bacteria</taxon>
        <taxon>Bacillati</taxon>
        <taxon>Bacillota</taxon>
        <taxon>Negativicutes</taxon>
        <taxon>Veillonellales</taxon>
        <taxon>Veillonellaceae</taxon>
        <taxon>Veillonella</taxon>
    </lineage>
</organism>
<keyword evidence="1 5" id="KW-1003">Cell membrane</keyword>
<feature type="transmembrane region" description="Helical" evidence="5">
    <location>
        <begin position="90"/>
        <end position="107"/>
    </location>
</feature>
<evidence type="ECO:0000256" key="2">
    <source>
        <dbReference type="ARBA" id="ARBA00022692"/>
    </source>
</evidence>
<comment type="similarity">
    <text evidence="5">Belongs to the UPF0060 family.</text>
</comment>
<dbReference type="GO" id="GO:0005886">
    <property type="term" value="C:plasma membrane"/>
    <property type="evidence" value="ECO:0007669"/>
    <property type="project" value="UniProtKB-SubCell"/>
</dbReference>
<dbReference type="SUPFAM" id="SSF103481">
    <property type="entry name" value="Multidrug resistance efflux transporter EmrE"/>
    <property type="match status" value="1"/>
</dbReference>
<dbReference type="InterPro" id="IPR003844">
    <property type="entry name" value="UPF0060"/>
</dbReference>
<feature type="transmembrane region" description="Helical" evidence="5">
    <location>
        <begin position="7"/>
        <end position="28"/>
    </location>
</feature>
<proteinExistence type="inferred from homology"/>
<feature type="transmembrane region" description="Helical" evidence="5">
    <location>
        <begin position="62"/>
        <end position="78"/>
    </location>
</feature>
<evidence type="ECO:0000256" key="3">
    <source>
        <dbReference type="ARBA" id="ARBA00022989"/>
    </source>
</evidence>
<dbReference type="PANTHER" id="PTHR36116:SF1">
    <property type="entry name" value="UPF0060 MEMBRANE PROTEIN YNFA"/>
    <property type="match status" value="1"/>
</dbReference>
<reference evidence="6" key="1">
    <citation type="submission" date="2019-11" db="EMBL/GenBank/DDBJ databases">
        <authorList>
            <person name="Feng L."/>
        </authorList>
    </citation>
    <scope>NUCLEOTIDE SEQUENCE</scope>
    <source>
        <strain evidence="6">VrattiLFYP33</strain>
    </source>
</reference>
<evidence type="ECO:0000313" key="6">
    <source>
        <dbReference type="EMBL" id="VYT83212.1"/>
    </source>
</evidence>
<dbReference type="AlphaFoldDB" id="A0A6N3A3U6"/>
<keyword evidence="4 5" id="KW-0472">Membrane</keyword>
<evidence type="ECO:0000256" key="5">
    <source>
        <dbReference type="HAMAP-Rule" id="MF_00010"/>
    </source>
</evidence>
<keyword evidence="2 5" id="KW-0812">Transmembrane</keyword>
<gene>
    <name evidence="6" type="ORF">VRLFYP33_00561</name>
</gene>
<feature type="transmembrane region" description="Helical" evidence="5">
    <location>
        <begin position="34"/>
        <end position="50"/>
    </location>
</feature>
<name>A0A6N3A3U6_9FIRM</name>
<keyword evidence="3 5" id="KW-1133">Transmembrane helix</keyword>
<comment type="subcellular location">
    <subcellularLocation>
        <location evidence="5">Cell membrane</location>
        <topology evidence="5">Multi-pass membrane protein</topology>
    </subcellularLocation>
</comment>
<dbReference type="Pfam" id="PF02694">
    <property type="entry name" value="UPF0060"/>
    <property type="match status" value="1"/>
</dbReference>
<dbReference type="EMBL" id="CACRUX010000019">
    <property type="protein sequence ID" value="VYT83212.1"/>
    <property type="molecule type" value="Genomic_DNA"/>
</dbReference>
<dbReference type="InterPro" id="IPR037185">
    <property type="entry name" value="EmrE-like"/>
</dbReference>
<accession>A0A6N3A3U6</accession>